<name>A0AAD2G5N9_9STRA</name>
<sequence>MGILTPLHEPCYLQIQDCRLASLAPPPLPSFNAKKKKEKNAASEKKKQVSFNGTVRFQILEKHKSSRESCSDDDSSASDKSSITVRQTRRRRRRRRKPKVTVQRVLAQQARELKKSGFVNPYSLADLSAIHSSIFAEKAYMTALPVL</sequence>
<feature type="region of interest" description="Disordered" evidence="1">
    <location>
        <begin position="26"/>
        <end position="49"/>
    </location>
</feature>
<reference evidence="2" key="1">
    <citation type="submission" date="2023-08" db="EMBL/GenBank/DDBJ databases">
        <authorList>
            <person name="Audoor S."/>
            <person name="Bilcke G."/>
        </authorList>
    </citation>
    <scope>NUCLEOTIDE SEQUENCE</scope>
</reference>
<protein>
    <submittedName>
        <fullName evidence="2">Uncharacterized protein</fullName>
    </submittedName>
</protein>
<dbReference type="Proteomes" id="UP001295423">
    <property type="component" value="Unassembled WGS sequence"/>
</dbReference>
<dbReference type="AlphaFoldDB" id="A0AAD2G5N9"/>
<evidence type="ECO:0000313" key="3">
    <source>
        <dbReference type="Proteomes" id="UP001295423"/>
    </source>
</evidence>
<dbReference type="EMBL" id="CAKOGP040002147">
    <property type="protein sequence ID" value="CAJ1963554.1"/>
    <property type="molecule type" value="Genomic_DNA"/>
</dbReference>
<keyword evidence="3" id="KW-1185">Reference proteome</keyword>
<feature type="region of interest" description="Disordered" evidence="1">
    <location>
        <begin position="62"/>
        <end position="102"/>
    </location>
</feature>
<gene>
    <name evidence="2" type="ORF">CYCCA115_LOCUS20220</name>
</gene>
<accession>A0AAD2G5N9</accession>
<comment type="caution">
    <text evidence="2">The sequence shown here is derived from an EMBL/GenBank/DDBJ whole genome shotgun (WGS) entry which is preliminary data.</text>
</comment>
<feature type="compositionally biased region" description="Basic residues" evidence="1">
    <location>
        <begin position="87"/>
        <end position="99"/>
    </location>
</feature>
<organism evidence="2 3">
    <name type="scientific">Cylindrotheca closterium</name>
    <dbReference type="NCBI Taxonomy" id="2856"/>
    <lineage>
        <taxon>Eukaryota</taxon>
        <taxon>Sar</taxon>
        <taxon>Stramenopiles</taxon>
        <taxon>Ochrophyta</taxon>
        <taxon>Bacillariophyta</taxon>
        <taxon>Bacillariophyceae</taxon>
        <taxon>Bacillariophycidae</taxon>
        <taxon>Bacillariales</taxon>
        <taxon>Bacillariaceae</taxon>
        <taxon>Cylindrotheca</taxon>
    </lineage>
</organism>
<evidence type="ECO:0000256" key="1">
    <source>
        <dbReference type="SAM" id="MobiDB-lite"/>
    </source>
</evidence>
<proteinExistence type="predicted"/>
<evidence type="ECO:0000313" key="2">
    <source>
        <dbReference type="EMBL" id="CAJ1963554.1"/>
    </source>
</evidence>